<evidence type="ECO:0000256" key="7">
    <source>
        <dbReference type="ARBA" id="ARBA00022833"/>
    </source>
</evidence>
<dbReference type="Proteomes" id="UP000322084">
    <property type="component" value="Unassembled WGS sequence"/>
</dbReference>
<accession>A0A5A7MLY1</accession>
<dbReference type="SMART" id="SM00228">
    <property type="entry name" value="PDZ"/>
    <property type="match status" value="1"/>
</dbReference>
<evidence type="ECO:0000256" key="6">
    <source>
        <dbReference type="ARBA" id="ARBA00022801"/>
    </source>
</evidence>
<comment type="cofactor">
    <cofactor evidence="1 11">
        <name>Zn(2+)</name>
        <dbReference type="ChEBI" id="CHEBI:29105"/>
    </cofactor>
</comment>
<dbReference type="CDD" id="cd23081">
    <property type="entry name" value="cpPDZ_EcRseP-like"/>
    <property type="match status" value="1"/>
</dbReference>
<dbReference type="Gene3D" id="2.30.42.10">
    <property type="match status" value="1"/>
</dbReference>
<evidence type="ECO:0000259" key="12">
    <source>
        <dbReference type="PROSITE" id="PS50106"/>
    </source>
</evidence>
<keyword evidence="8 11" id="KW-1133">Transmembrane helix</keyword>
<organism evidence="13 14">
    <name type="scientific">Iodidimonas gelatinilytica</name>
    <dbReference type="NCBI Taxonomy" id="1236966"/>
    <lineage>
        <taxon>Bacteria</taxon>
        <taxon>Pseudomonadati</taxon>
        <taxon>Pseudomonadota</taxon>
        <taxon>Alphaproteobacteria</taxon>
        <taxon>Iodidimonadales</taxon>
        <taxon>Iodidimonadaceae</taxon>
        <taxon>Iodidimonas</taxon>
    </lineage>
</organism>
<comment type="subcellular location">
    <subcellularLocation>
        <location evidence="2">Membrane</location>
        <topology evidence="2">Multi-pass membrane protein</topology>
    </subcellularLocation>
</comment>
<feature type="domain" description="PDZ" evidence="12">
    <location>
        <begin position="131"/>
        <end position="177"/>
    </location>
</feature>
<comment type="caution">
    <text evidence="13">The sequence shown here is derived from an EMBL/GenBank/DDBJ whole genome shotgun (WGS) entry which is preliminary data.</text>
</comment>
<evidence type="ECO:0000313" key="14">
    <source>
        <dbReference type="Proteomes" id="UP000322084"/>
    </source>
</evidence>
<evidence type="ECO:0000256" key="1">
    <source>
        <dbReference type="ARBA" id="ARBA00001947"/>
    </source>
</evidence>
<feature type="transmembrane region" description="Helical" evidence="11">
    <location>
        <begin position="6"/>
        <end position="25"/>
    </location>
</feature>
<keyword evidence="9 11" id="KW-0482">Metalloprotease</keyword>
<evidence type="ECO:0000256" key="4">
    <source>
        <dbReference type="ARBA" id="ARBA00022670"/>
    </source>
</evidence>
<feature type="transmembrane region" description="Helical" evidence="11">
    <location>
        <begin position="345"/>
        <end position="363"/>
    </location>
</feature>
<dbReference type="CDD" id="cd06163">
    <property type="entry name" value="S2P-M50_PDZ_RseP-like"/>
    <property type="match status" value="1"/>
</dbReference>
<dbReference type="InterPro" id="IPR001478">
    <property type="entry name" value="PDZ"/>
</dbReference>
<proteinExistence type="inferred from homology"/>
<evidence type="ECO:0000256" key="2">
    <source>
        <dbReference type="ARBA" id="ARBA00004141"/>
    </source>
</evidence>
<dbReference type="GO" id="GO:0046872">
    <property type="term" value="F:metal ion binding"/>
    <property type="evidence" value="ECO:0007669"/>
    <property type="project" value="UniProtKB-KW"/>
</dbReference>
<feature type="transmembrane region" description="Helical" evidence="11">
    <location>
        <begin position="113"/>
        <end position="137"/>
    </location>
</feature>
<protein>
    <recommendedName>
        <fullName evidence="11">Zinc metalloprotease</fullName>
        <ecNumber evidence="11">3.4.24.-</ecNumber>
    </recommendedName>
</protein>
<evidence type="ECO:0000256" key="3">
    <source>
        <dbReference type="ARBA" id="ARBA00007931"/>
    </source>
</evidence>
<dbReference type="Pfam" id="PF17820">
    <property type="entry name" value="PDZ_6"/>
    <property type="match status" value="1"/>
</dbReference>
<keyword evidence="5 11" id="KW-0812">Transmembrane</keyword>
<dbReference type="GO" id="GO:0004222">
    <property type="term" value="F:metalloendopeptidase activity"/>
    <property type="evidence" value="ECO:0007669"/>
    <property type="project" value="InterPro"/>
</dbReference>
<sequence>METDGPGLIFTILSFLLALTILVFVHEWGHYIVARFFKVRVEVFSIGFGREIYGWTAKSGTRWKISLLPLGGYVRFFGDADAASKGAANLDSTLSAEERAVCFHFKPVGQRAAIVAAGPLINFLFAILIYFGLFMSYGQPVQPPIVAGLAPDMPAQAAGLQEGDRILSVAGHKIEDVRDLVRTVSLYPKMAVDITFQRDGQRMDSRVTLAEDLQVDRFGNEYRRGLLGVQLDAPTEIRTVGPIEAFGDSVSETLTMARMMLTATGQVIMGIRSLDDLGGPVKIAKVTGEQASLGWLAFIEFVALISINLGLVNLFPIPMLDGGHLLFHLFEAIKGSPVNARIQEMGYMVGFALIIGLMLFLTLNDLQSL</sequence>
<dbReference type="GO" id="GO:0016020">
    <property type="term" value="C:membrane"/>
    <property type="evidence" value="ECO:0007669"/>
    <property type="project" value="UniProtKB-SubCell"/>
</dbReference>
<evidence type="ECO:0000256" key="11">
    <source>
        <dbReference type="RuleBase" id="RU362031"/>
    </source>
</evidence>
<dbReference type="InterPro" id="IPR036034">
    <property type="entry name" value="PDZ_sf"/>
</dbReference>
<dbReference type="GO" id="GO:0006508">
    <property type="term" value="P:proteolysis"/>
    <property type="evidence" value="ECO:0007669"/>
    <property type="project" value="UniProtKB-KW"/>
</dbReference>
<reference evidence="13 14" key="1">
    <citation type="submission" date="2019-09" db="EMBL/GenBank/DDBJ databases">
        <title>NBRP : Genome information of microbial organism related human and environment.</title>
        <authorList>
            <person name="Hattori M."/>
            <person name="Oshima K."/>
            <person name="Inaba H."/>
            <person name="Suda W."/>
            <person name="Sakamoto M."/>
            <person name="Iino T."/>
            <person name="Kitahara M."/>
            <person name="Oshida Y."/>
            <person name="Iida T."/>
            <person name="Kudo T."/>
            <person name="Itoh T."/>
            <person name="Ohkuma M."/>
        </authorList>
    </citation>
    <scope>NUCLEOTIDE SEQUENCE [LARGE SCALE GENOMIC DNA]</scope>
    <source>
        <strain evidence="13 14">Hi-2</strain>
    </source>
</reference>
<dbReference type="Pfam" id="PF02163">
    <property type="entry name" value="Peptidase_M50"/>
    <property type="match status" value="1"/>
</dbReference>
<dbReference type="EMBL" id="BKCL01000001">
    <property type="protein sequence ID" value="GEQ96836.1"/>
    <property type="molecule type" value="Genomic_DNA"/>
</dbReference>
<comment type="similarity">
    <text evidence="3 11">Belongs to the peptidase M50B family.</text>
</comment>
<dbReference type="PANTHER" id="PTHR42837">
    <property type="entry name" value="REGULATOR OF SIGMA-E PROTEASE RSEP"/>
    <property type="match status" value="1"/>
</dbReference>
<evidence type="ECO:0000256" key="10">
    <source>
        <dbReference type="ARBA" id="ARBA00023136"/>
    </source>
</evidence>
<dbReference type="SUPFAM" id="SSF50156">
    <property type="entry name" value="PDZ domain-like"/>
    <property type="match status" value="1"/>
</dbReference>
<dbReference type="InterPro" id="IPR008915">
    <property type="entry name" value="Peptidase_M50"/>
</dbReference>
<dbReference type="InterPro" id="IPR041489">
    <property type="entry name" value="PDZ_6"/>
</dbReference>
<keyword evidence="4 13" id="KW-0645">Protease</keyword>
<dbReference type="PANTHER" id="PTHR42837:SF2">
    <property type="entry name" value="MEMBRANE METALLOPROTEASE ARASP2, CHLOROPLASTIC-RELATED"/>
    <property type="match status" value="1"/>
</dbReference>
<evidence type="ECO:0000256" key="5">
    <source>
        <dbReference type="ARBA" id="ARBA00022692"/>
    </source>
</evidence>
<keyword evidence="7 11" id="KW-0862">Zinc</keyword>
<dbReference type="EC" id="3.4.24.-" evidence="11"/>
<keyword evidence="10 11" id="KW-0472">Membrane</keyword>
<evidence type="ECO:0000313" key="13">
    <source>
        <dbReference type="EMBL" id="GEQ96836.1"/>
    </source>
</evidence>
<name>A0A5A7MLY1_9PROT</name>
<dbReference type="InterPro" id="IPR004387">
    <property type="entry name" value="Pept_M50_Zn"/>
</dbReference>
<gene>
    <name evidence="13" type="ORF">JCM17844_04730</name>
</gene>
<dbReference type="NCBIfam" id="TIGR00054">
    <property type="entry name" value="RIP metalloprotease RseP"/>
    <property type="match status" value="1"/>
</dbReference>
<keyword evidence="6 11" id="KW-0378">Hydrolase</keyword>
<evidence type="ECO:0000256" key="9">
    <source>
        <dbReference type="ARBA" id="ARBA00023049"/>
    </source>
</evidence>
<dbReference type="RefSeq" id="WP_149999425.1">
    <property type="nucleotide sequence ID" value="NZ_BKCL01000001.1"/>
</dbReference>
<dbReference type="PROSITE" id="PS50106">
    <property type="entry name" value="PDZ"/>
    <property type="match status" value="1"/>
</dbReference>
<feature type="transmembrane region" description="Helical" evidence="11">
    <location>
        <begin position="293"/>
        <end position="315"/>
    </location>
</feature>
<evidence type="ECO:0000256" key="8">
    <source>
        <dbReference type="ARBA" id="ARBA00022989"/>
    </source>
</evidence>
<keyword evidence="11" id="KW-0479">Metal-binding</keyword>
<dbReference type="AlphaFoldDB" id="A0A5A7MLY1"/>